<accession>A0A9D1L211</accession>
<dbReference type="EMBL" id="DVML01000005">
    <property type="protein sequence ID" value="HIU22029.1"/>
    <property type="molecule type" value="Genomic_DNA"/>
</dbReference>
<feature type="domain" description="DUF2779" evidence="1">
    <location>
        <begin position="406"/>
        <end position="553"/>
    </location>
</feature>
<gene>
    <name evidence="2" type="ORF">IAD49_00385</name>
</gene>
<dbReference type="Pfam" id="PF11074">
    <property type="entry name" value="DUF2779"/>
    <property type="match status" value="1"/>
</dbReference>
<protein>
    <submittedName>
        <fullName evidence="2">DUF2779 domain-containing protein</fullName>
    </submittedName>
</protein>
<reference evidence="2" key="1">
    <citation type="submission" date="2020-10" db="EMBL/GenBank/DDBJ databases">
        <authorList>
            <person name="Gilroy R."/>
        </authorList>
    </citation>
    <scope>NUCLEOTIDE SEQUENCE</scope>
    <source>
        <strain evidence="2">CHK197-8231</strain>
    </source>
</reference>
<sequence>MAITKTKFIQLMRCPRYAGLENLNAKDLTSKMTFAEYKKEEQAFELQELLETLSESSSNSNQVNEEHLKVMLPYYNEVEQLAGIQAKEYFDGIFTYARNTKDQECFEFKRHGILYLCYVDIYNETDDGFRIIEAKATTSAKFLNLGSTKTKNGKRSFTSIFQKGKDGIYYLLEDTDVMLEEYMPKDKYIAHREKLMDRYHAAGHYVYDLAVQRYFIEQDLKKDQLDHMIPNLRYYLAVLNHEYVFDGTLENGKPVYHKDQNGNDIICYFDMTSITSRMMPMIERDRKTLEERLTEPNVNPYPIGIYCEHKKTTKCKYCDICWKQIPKENSVFQFIDQHHGFQKEDGTKVSTYELANQGIVRQVDVPDSYLKRKKNQIQKEVVLSHTPYIDIEKIKDGIKEITYPIYHLDFETFPCPLPRYRNERCYTQSVFQFSLHIEKEAGVCDKIKDHYEYLAPDHLDHREELVKKLCSLIDTESGGTVLVYNDSFEKTRLLELANTFPEYREQLLKIREMIFDLMNLLKGSTALYKKLGYDSESSNMFNYYHEKMTGSFSIKKILPLFSSLTYQGMEVGNGMEALITYAQFPTFTKEEYEHKYQKMIEYCRQDTWAMVEILHGLSKSVN</sequence>
<dbReference type="InterPro" id="IPR021301">
    <property type="entry name" value="DUF2779"/>
</dbReference>
<evidence type="ECO:0000313" key="2">
    <source>
        <dbReference type="EMBL" id="HIU22029.1"/>
    </source>
</evidence>
<name>A0A9D1L211_9BACT</name>
<dbReference type="Proteomes" id="UP000824087">
    <property type="component" value="Unassembled WGS sequence"/>
</dbReference>
<evidence type="ECO:0000259" key="1">
    <source>
        <dbReference type="Pfam" id="PF11074"/>
    </source>
</evidence>
<evidence type="ECO:0000313" key="3">
    <source>
        <dbReference type="Proteomes" id="UP000824087"/>
    </source>
</evidence>
<reference evidence="2" key="2">
    <citation type="journal article" date="2021" name="PeerJ">
        <title>Extensive microbial diversity within the chicken gut microbiome revealed by metagenomics and culture.</title>
        <authorList>
            <person name="Gilroy R."/>
            <person name="Ravi A."/>
            <person name="Getino M."/>
            <person name="Pursley I."/>
            <person name="Horton D.L."/>
            <person name="Alikhan N.F."/>
            <person name="Baker D."/>
            <person name="Gharbi K."/>
            <person name="Hall N."/>
            <person name="Watson M."/>
            <person name="Adriaenssens E.M."/>
            <person name="Foster-Nyarko E."/>
            <person name="Jarju S."/>
            <person name="Secka A."/>
            <person name="Antonio M."/>
            <person name="Oren A."/>
            <person name="Chaudhuri R.R."/>
            <person name="La Ragione R."/>
            <person name="Hildebrand F."/>
            <person name="Pallen M.J."/>
        </authorList>
    </citation>
    <scope>NUCLEOTIDE SEQUENCE</scope>
    <source>
        <strain evidence="2">CHK197-8231</strain>
    </source>
</reference>
<organism evidence="2 3">
    <name type="scientific">Candidatus Fimihabitans intestinipullorum</name>
    <dbReference type="NCBI Taxonomy" id="2840820"/>
    <lineage>
        <taxon>Bacteria</taxon>
        <taxon>Bacillati</taxon>
        <taxon>Mycoplasmatota</taxon>
        <taxon>Mycoplasmatota incertae sedis</taxon>
        <taxon>Candidatus Fimihabitans</taxon>
    </lineage>
</organism>
<dbReference type="AlphaFoldDB" id="A0A9D1L211"/>
<comment type="caution">
    <text evidence="2">The sequence shown here is derived from an EMBL/GenBank/DDBJ whole genome shotgun (WGS) entry which is preliminary data.</text>
</comment>
<proteinExistence type="predicted"/>